<evidence type="ECO:0000313" key="2">
    <source>
        <dbReference type="Proteomes" id="UP000275408"/>
    </source>
</evidence>
<evidence type="ECO:0008006" key="3">
    <source>
        <dbReference type="Google" id="ProtNLM"/>
    </source>
</evidence>
<dbReference type="EMBL" id="RCHS01003865">
    <property type="protein sequence ID" value="RMX39139.1"/>
    <property type="molecule type" value="Genomic_DNA"/>
</dbReference>
<dbReference type="AlphaFoldDB" id="A0A3M6TCX2"/>
<reference evidence="1 2" key="1">
    <citation type="journal article" date="2018" name="Sci. Rep.">
        <title>Comparative analysis of the Pocillopora damicornis genome highlights role of immune system in coral evolution.</title>
        <authorList>
            <person name="Cunning R."/>
            <person name="Bay R.A."/>
            <person name="Gillette P."/>
            <person name="Baker A.C."/>
            <person name="Traylor-Knowles N."/>
        </authorList>
    </citation>
    <scope>NUCLEOTIDE SEQUENCE [LARGE SCALE GENOMIC DNA]</scope>
    <source>
        <strain evidence="1">RSMAS</strain>
        <tissue evidence="1">Whole animal</tissue>
    </source>
</reference>
<name>A0A3M6TCX2_POCDA</name>
<proteinExistence type="predicted"/>
<sequence>VLTPTSSTSKTNGKSAGRRWRAFFVCSMTGEYELYFSCKEACEWFLMEFGDNSSTHLIGGNSSVGMSIQQFIKSEMSVNLTEGRAYYFEVLHYLDNEGHLVFRTKGPGEEKSSELRCSHLVAYREGE</sequence>
<organism evidence="1 2">
    <name type="scientific">Pocillopora damicornis</name>
    <name type="common">Cauliflower coral</name>
    <name type="synonym">Millepora damicornis</name>
    <dbReference type="NCBI Taxonomy" id="46731"/>
    <lineage>
        <taxon>Eukaryota</taxon>
        <taxon>Metazoa</taxon>
        <taxon>Cnidaria</taxon>
        <taxon>Anthozoa</taxon>
        <taxon>Hexacorallia</taxon>
        <taxon>Scleractinia</taxon>
        <taxon>Astrocoeniina</taxon>
        <taxon>Pocilloporidae</taxon>
        <taxon>Pocillopora</taxon>
    </lineage>
</organism>
<dbReference type="Proteomes" id="UP000275408">
    <property type="component" value="Unassembled WGS sequence"/>
</dbReference>
<evidence type="ECO:0000313" key="1">
    <source>
        <dbReference type="EMBL" id="RMX39139.1"/>
    </source>
</evidence>
<keyword evidence="2" id="KW-1185">Reference proteome</keyword>
<protein>
    <recommendedName>
        <fullName evidence="3">PA14 domain-containing protein</fullName>
    </recommendedName>
</protein>
<accession>A0A3M6TCX2</accession>
<gene>
    <name evidence="1" type="ORF">pdam_00020520</name>
</gene>
<feature type="non-terminal residue" evidence="1">
    <location>
        <position position="1"/>
    </location>
</feature>
<comment type="caution">
    <text evidence="1">The sequence shown here is derived from an EMBL/GenBank/DDBJ whole genome shotgun (WGS) entry which is preliminary data.</text>
</comment>